<name>A0A4S4ETR0_CAMSN</name>
<comment type="caution">
    <text evidence="5">The sequence shown here is derived from an EMBL/GenBank/DDBJ whole genome shotgun (WGS) entry which is preliminary data.</text>
</comment>
<evidence type="ECO:0000256" key="2">
    <source>
        <dbReference type="ARBA" id="ARBA00022598"/>
    </source>
</evidence>
<proteinExistence type="predicted"/>
<evidence type="ECO:0000259" key="4">
    <source>
        <dbReference type="Pfam" id="PF00501"/>
    </source>
</evidence>
<dbReference type="EMBL" id="SDRB02002017">
    <property type="protein sequence ID" value="THG20293.1"/>
    <property type="molecule type" value="Genomic_DNA"/>
</dbReference>
<accession>A0A4S4ETR0</accession>
<dbReference type="InterPro" id="IPR042099">
    <property type="entry name" value="ANL_N_sf"/>
</dbReference>
<dbReference type="Pfam" id="PF00501">
    <property type="entry name" value="AMP-binding"/>
    <property type="match status" value="2"/>
</dbReference>
<evidence type="ECO:0000256" key="3">
    <source>
        <dbReference type="ARBA" id="ARBA00023051"/>
    </source>
</evidence>
<dbReference type="STRING" id="542762.A0A4S4ETR0"/>
<reference evidence="5 6" key="1">
    <citation type="journal article" date="2018" name="Proc. Natl. Acad. Sci. U.S.A.">
        <title>Draft genome sequence of Camellia sinensis var. sinensis provides insights into the evolution of the tea genome and tea quality.</title>
        <authorList>
            <person name="Wei C."/>
            <person name="Yang H."/>
            <person name="Wang S."/>
            <person name="Zhao J."/>
            <person name="Liu C."/>
            <person name="Gao L."/>
            <person name="Xia E."/>
            <person name="Lu Y."/>
            <person name="Tai Y."/>
            <person name="She G."/>
            <person name="Sun J."/>
            <person name="Cao H."/>
            <person name="Tong W."/>
            <person name="Gao Q."/>
            <person name="Li Y."/>
            <person name="Deng W."/>
            <person name="Jiang X."/>
            <person name="Wang W."/>
            <person name="Chen Q."/>
            <person name="Zhang S."/>
            <person name="Li H."/>
            <person name="Wu J."/>
            <person name="Wang P."/>
            <person name="Li P."/>
            <person name="Shi C."/>
            <person name="Zheng F."/>
            <person name="Jian J."/>
            <person name="Huang B."/>
            <person name="Shan D."/>
            <person name="Shi M."/>
            <person name="Fang C."/>
            <person name="Yue Y."/>
            <person name="Li F."/>
            <person name="Li D."/>
            <person name="Wei S."/>
            <person name="Han B."/>
            <person name="Jiang C."/>
            <person name="Yin Y."/>
            <person name="Xia T."/>
            <person name="Zhang Z."/>
            <person name="Bennetzen J.L."/>
            <person name="Zhao S."/>
            <person name="Wan X."/>
        </authorList>
    </citation>
    <scope>NUCLEOTIDE SEQUENCE [LARGE SCALE GENOMIC DNA]</scope>
    <source>
        <strain evidence="6">cv. Shuchazao</strain>
        <tissue evidence="5">Leaf</tissue>
    </source>
</reference>
<evidence type="ECO:0000313" key="6">
    <source>
        <dbReference type="Proteomes" id="UP000306102"/>
    </source>
</evidence>
<dbReference type="GO" id="GO:0016405">
    <property type="term" value="F:CoA-ligase activity"/>
    <property type="evidence" value="ECO:0007669"/>
    <property type="project" value="TreeGrafter"/>
</dbReference>
<sequence>MMTSSTRELNQVEVSQSDIAAITYSSGTTGEVKRVMLTHQNLIAAVESYYVQRVEERDSAPTVVVMERFDLRKMMRVVEEFRVTNAAAALPMVVVMAKEDAAEGYDLRSLKGVWCGGSLLAKAVIAAFKARFPFVRLLQGYGLTESTGTVFRTVTPKECERWGSVGRLLGNCQAEIVDPHTGIALPPCNRGELWIRGPMVMKGYVGNKEATSVTLLADGRLRTGDLCYIDNEGFLFIVDRLKELIKYRGYQVPPAELEQLLQSHPEIVDAAVVPALAQIYTYGHQIHHSSELTLYLLHLSMCWNYYKLCWLSLRVYEIILGVALVLCQSDPVLNDGQSGSEPSSREAVLKGVRQRLIEKVVRDHEDDDDDRSSSD</sequence>
<feature type="domain" description="AMP-dependent synthetase/ligase" evidence="4">
    <location>
        <begin position="11"/>
        <end position="54"/>
    </location>
</feature>
<evidence type="ECO:0000256" key="1">
    <source>
        <dbReference type="ARBA" id="ARBA00004930"/>
    </source>
</evidence>
<dbReference type="UniPathway" id="UPA00372">
    <property type="reaction ID" value="UER00547"/>
</dbReference>
<dbReference type="PANTHER" id="PTHR24096">
    <property type="entry name" value="LONG-CHAIN-FATTY-ACID--COA LIGASE"/>
    <property type="match status" value="1"/>
</dbReference>
<gene>
    <name evidence="5" type="ORF">TEA_017252</name>
</gene>
<keyword evidence="2" id="KW-0436">Ligase</keyword>
<dbReference type="Gene3D" id="3.30.300.30">
    <property type="match status" value="1"/>
</dbReference>
<keyword evidence="6" id="KW-1185">Reference proteome</keyword>
<dbReference type="InterPro" id="IPR020845">
    <property type="entry name" value="AMP-binding_CS"/>
</dbReference>
<comment type="pathway">
    <text evidence="1">Phytoalexin biosynthesis; 3,4',5-trihydroxystilbene biosynthesis; 3,4',5-trihydroxystilbene from trans-4-coumarate: step 1/2.</text>
</comment>
<dbReference type="SUPFAM" id="SSF56801">
    <property type="entry name" value="Acetyl-CoA synthetase-like"/>
    <property type="match status" value="1"/>
</dbReference>
<dbReference type="GO" id="GO:0009698">
    <property type="term" value="P:phenylpropanoid metabolic process"/>
    <property type="evidence" value="ECO:0007669"/>
    <property type="project" value="UniProtKB-KW"/>
</dbReference>
<dbReference type="InterPro" id="IPR045851">
    <property type="entry name" value="AMP-bd_C_sf"/>
</dbReference>
<evidence type="ECO:0000313" key="5">
    <source>
        <dbReference type="EMBL" id="THG20293.1"/>
    </source>
</evidence>
<dbReference type="Proteomes" id="UP000306102">
    <property type="component" value="Unassembled WGS sequence"/>
</dbReference>
<dbReference type="PROSITE" id="PS00455">
    <property type="entry name" value="AMP_BINDING"/>
    <property type="match status" value="1"/>
</dbReference>
<organism evidence="5 6">
    <name type="scientific">Camellia sinensis var. sinensis</name>
    <name type="common">China tea</name>
    <dbReference type="NCBI Taxonomy" id="542762"/>
    <lineage>
        <taxon>Eukaryota</taxon>
        <taxon>Viridiplantae</taxon>
        <taxon>Streptophyta</taxon>
        <taxon>Embryophyta</taxon>
        <taxon>Tracheophyta</taxon>
        <taxon>Spermatophyta</taxon>
        <taxon>Magnoliopsida</taxon>
        <taxon>eudicotyledons</taxon>
        <taxon>Gunneridae</taxon>
        <taxon>Pentapetalae</taxon>
        <taxon>asterids</taxon>
        <taxon>Ericales</taxon>
        <taxon>Theaceae</taxon>
        <taxon>Camellia</taxon>
    </lineage>
</organism>
<keyword evidence="3" id="KW-0587">Phenylpropanoid metabolism</keyword>
<dbReference type="InterPro" id="IPR000873">
    <property type="entry name" value="AMP-dep_synth/lig_dom"/>
</dbReference>
<protein>
    <recommendedName>
        <fullName evidence="4">AMP-dependent synthetase/ligase domain-containing protein</fullName>
    </recommendedName>
</protein>
<dbReference type="Gene3D" id="3.40.50.12780">
    <property type="entry name" value="N-terminal domain of ligase-like"/>
    <property type="match status" value="1"/>
</dbReference>
<dbReference type="AlphaFoldDB" id="A0A4S4ETR0"/>
<dbReference type="Gene3D" id="3.40.50.980">
    <property type="match status" value="2"/>
</dbReference>
<feature type="domain" description="AMP-dependent synthetase/ligase" evidence="4">
    <location>
        <begin position="62"/>
        <end position="204"/>
    </location>
</feature>
<dbReference type="PANTHER" id="PTHR24096:SF160">
    <property type="entry name" value="4-COUMARATE--COA LIGASE-LIKE 9"/>
    <property type="match status" value="1"/>
</dbReference>